<sequence length="379" mass="42305">MLGSRLMGDSTEDGVHFGGGSALLEPEQSPGTITNSQSLHSPSATTGFNLFDLPLTNNSRHDIVRSSQAFYDANNRVFFGNQSDFDFGSPHVDENTLASYLPSVASNEKDKSIVDPSSAPITTNIVDLQYQMFIDLALDDLTSYAGFGQRLNAQMISMTGYAAEAVIPNVQMPSTSEASYDDRNRTEWPSGQMERSYNGNPPVQFPQTFQPSTSPRGDIHSTLFPTSDTTVPRIDNNENMNITSAPSSRKKRYSKKLLPSKSLYTLESGKYICRYKGPARPEGCSVKSGEIRYLCRHLRVHALKEIEMDITPEERVACNGVPEELLYLSVSCPFNKVANRGKCRYYRETGTIWKVDTLERWEKVMDRHKAEYHDTDSGS</sequence>
<keyword evidence="3" id="KW-1185">Reference proteome</keyword>
<gene>
    <name evidence="2" type="ORF">Clacol_000197</name>
</gene>
<evidence type="ECO:0000313" key="3">
    <source>
        <dbReference type="Proteomes" id="UP001050691"/>
    </source>
</evidence>
<feature type="region of interest" description="Disordered" evidence="1">
    <location>
        <begin position="1"/>
        <end position="40"/>
    </location>
</feature>
<organism evidence="2 3">
    <name type="scientific">Clathrus columnatus</name>
    <dbReference type="NCBI Taxonomy" id="1419009"/>
    <lineage>
        <taxon>Eukaryota</taxon>
        <taxon>Fungi</taxon>
        <taxon>Dikarya</taxon>
        <taxon>Basidiomycota</taxon>
        <taxon>Agaricomycotina</taxon>
        <taxon>Agaricomycetes</taxon>
        <taxon>Phallomycetidae</taxon>
        <taxon>Phallales</taxon>
        <taxon>Clathraceae</taxon>
        <taxon>Clathrus</taxon>
    </lineage>
</organism>
<reference evidence="2" key="1">
    <citation type="submission" date="2021-10" db="EMBL/GenBank/DDBJ databases">
        <title>De novo Genome Assembly of Clathrus columnatus (Basidiomycota, Fungi) Using Illumina and Nanopore Sequence Data.</title>
        <authorList>
            <person name="Ogiso-Tanaka E."/>
            <person name="Itagaki H."/>
            <person name="Hosoya T."/>
            <person name="Hosaka K."/>
        </authorList>
    </citation>
    <scope>NUCLEOTIDE SEQUENCE</scope>
    <source>
        <strain evidence="2">MO-923</strain>
    </source>
</reference>
<dbReference type="Proteomes" id="UP001050691">
    <property type="component" value="Unassembled WGS sequence"/>
</dbReference>
<feature type="compositionally biased region" description="Polar residues" evidence="1">
    <location>
        <begin position="29"/>
        <end position="40"/>
    </location>
</feature>
<accession>A0AAV5A291</accession>
<name>A0AAV5A291_9AGAM</name>
<feature type="region of interest" description="Disordered" evidence="1">
    <location>
        <begin position="174"/>
        <end position="193"/>
    </location>
</feature>
<evidence type="ECO:0000256" key="1">
    <source>
        <dbReference type="SAM" id="MobiDB-lite"/>
    </source>
</evidence>
<dbReference type="AlphaFoldDB" id="A0AAV5A291"/>
<evidence type="ECO:0000313" key="2">
    <source>
        <dbReference type="EMBL" id="GJJ06010.1"/>
    </source>
</evidence>
<comment type="caution">
    <text evidence="2">The sequence shown here is derived from an EMBL/GenBank/DDBJ whole genome shotgun (WGS) entry which is preliminary data.</text>
</comment>
<proteinExistence type="predicted"/>
<dbReference type="EMBL" id="BPWL01000001">
    <property type="protein sequence ID" value="GJJ06010.1"/>
    <property type="molecule type" value="Genomic_DNA"/>
</dbReference>
<protein>
    <submittedName>
        <fullName evidence="2">Uncharacterized protein</fullName>
    </submittedName>
</protein>
<feature type="region of interest" description="Disordered" evidence="1">
    <location>
        <begin position="224"/>
        <end position="250"/>
    </location>
</feature>